<feature type="compositionally biased region" description="Polar residues" evidence="2">
    <location>
        <begin position="1354"/>
        <end position="1366"/>
    </location>
</feature>
<feature type="compositionally biased region" description="Polar residues" evidence="2">
    <location>
        <begin position="125"/>
        <end position="150"/>
    </location>
</feature>
<gene>
    <name evidence="3" type="ORF">N8I77_011120</name>
</gene>
<feature type="region of interest" description="Disordered" evidence="2">
    <location>
        <begin position="296"/>
        <end position="425"/>
    </location>
</feature>
<feature type="region of interest" description="Disordered" evidence="2">
    <location>
        <begin position="1086"/>
        <end position="1125"/>
    </location>
</feature>
<evidence type="ECO:0000313" key="4">
    <source>
        <dbReference type="Proteomes" id="UP001265746"/>
    </source>
</evidence>
<feature type="region of interest" description="Disordered" evidence="2">
    <location>
        <begin position="1037"/>
        <end position="1072"/>
    </location>
</feature>
<protein>
    <submittedName>
        <fullName evidence="3">Uncharacterized protein</fullName>
    </submittedName>
</protein>
<feature type="coiled-coil region" evidence="1">
    <location>
        <begin position="817"/>
        <end position="920"/>
    </location>
</feature>
<feature type="coiled-coil region" evidence="1">
    <location>
        <begin position="680"/>
        <end position="774"/>
    </location>
</feature>
<feature type="compositionally biased region" description="Basic and acidic residues" evidence="2">
    <location>
        <begin position="243"/>
        <end position="267"/>
    </location>
</feature>
<evidence type="ECO:0000256" key="1">
    <source>
        <dbReference type="SAM" id="Coils"/>
    </source>
</evidence>
<feature type="coiled-coil region" evidence="1">
    <location>
        <begin position="456"/>
        <end position="564"/>
    </location>
</feature>
<feature type="region of interest" description="Disordered" evidence="2">
    <location>
        <begin position="115"/>
        <end position="163"/>
    </location>
</feature>
<evidence type="ECO:0000256" key="2">
    <source>
        <dbReference type="SAM" id="MobiDB-lite"/>
    </source>
</evidence>
<feature type="compositionally biased region" description="Basic and acidic residues" evidence="2">
    <location>
        <begin position="151"/>
        <end position="161"/>
    </location>
</feature>
<keyword evidence="4" id="KW-1185">Reference proteome</keyword>
<feature type="compositionally biased region" description="Basic and acidic residues" evidence="2">
    <location>
        <begin position="391"/>
        <end position="405"/>
    </location>
</feature>
<accession>A0AAD9S5N7</accession>
<dbReference type="EMBL" id="JAUJFL010000007">
    <property type="protein sequence ID" value="KAK2599356.1"/>
    <property type="molecule type" value="Genomic_DNA"/>
</dbReference>
<feature type="compositionally biased region" description="Polar residues" evidence="2">
    <location>
        <begin position="1179"/>
        <end position="1188"/>
    </location>
</feature>
<sequence length="1388" mass="156013">MDTSLSASNGSPDPPGIASPGVTEDEDSQESMTLLNSLGPLPDTQRDSPEHNLSSPLERDGALQLLSRPQTLDIDPGESFSWGKPVKITPGQFSRPVPAKSMVDVTKEKTITTSPSVVGSLGVGPSTSTASGSVQKVSVASGQHGNTTSPDLRRLSSKEPSHIALASTKSSLLSIENHQSAANDFENLDRVRKLTRRAPFEDYQPQYRRQEGKGQLPVTHTSPVQRLAQPGDAGAVQRQPDGPTHHKGEDPRREQAFSEKGKGDYHSVDQRLKQQNHSASAVQTNKQSHRISFANDTSVSPSQMPQRLLQAASQHQAPHERLVQRNPSADSPHPSINRPVRDARRVSQTKTPTHCPSSRSSVHGSNISKKRSRTRPSLSGRARPSRQPSSRYHDDTPSIRRREPRPATNNRDSSLGNSQNSNESPEIDVFAGNLAQALNSNFEMMKQGWKRKDQELAYLERHLEKTEGELSNFKRQSEGKAGRIQELEDDRLRLQEQLESANEKLEDRSTRLSKLEEKCRTYKDYLNEATAEQQELYTASKTKCEKAIKQMREEERKRKALDEQGRKDLQATRERLTQVVKSTVAEYSFKEQNFNDKIESLNQRMQERDADLDRERETIRNLLEQNATVASVQGVLKSFESQIEQIAAKLGEVTSSQVKRDAKATEETQANILKPVLNSHTEVQTNLQKLSDAVKNYMEDFWMKLEDREDVLTELLEQTKTDNTQLEAELQVRADERNDLLTSLEQAEATLQEREKDLEDLKNEVAELEQAQANDLGYAARANSLLEECDKLKGDVAAKATIARDLEFRLQQSQATLLDETQKHERHTQELRSLMEQSEEAARTAQETAVEIARQEVIRDTGLAKERIDTLLQKAEAERNSLKDELYAAKQQIETVKEANRRDSATVDDLRSELETAQAETTRLWGEASEKDKENREAFDRNAKHVQDLQEKIVLKEKVISQLSEDAQKHDKQVHKVLDNLKTWAEGRQAVKGFVFELEKAQNGDLDSVDPKMRPFLEIDVLHKAIFQYCLAQRQSAQDGGRDTAEESNTDKDIWADLPPSSPPERIPPKNLAARVLDQVRRRVTVRSPIHSAPSPIPPSVSAEQEHRRSANPPKSIMKSGSQNNILRDENLVEPRMAAPSCIIPSRSSFGRRTYMPLDNAETARQEDDEPRQEELQEKTSSIRSNFTRAPYNRPVSGNVPRAESVIARYGTRLGREPQKRKQTDQGETESPNKRTKTKAGKEKLMLQIHHSSPPECQVDQGEEFLVAPSAPRKRSRKNTNLLRDSISPVRSLHFTQNVPSRELEAPVLDRNGPGARDVTLGGLKALLASKTKTNSQDGSQDPPSLYYQHRRSSQQNEDSQDSIIHSQGVRGDLVGPPIRIRRFTMGP</sequence>
<feature type="compositionally biased region" description="Polar residues" evidence="2">
    <location>
        <begin position="1331"/>
        <end position="1343"/>
    </location>
</feature>
<feature type="region of interest" description="Disordered" evidence="2">
    <location>
        <begin position="1331"/>
        <end position="1376"/>
    </location>
</feature>
<comment type="caution">
    <text evidence="3">The sequence shown here is derived from an EMBL/GenBank/DDBJ whole genome shotgun (WGS) entry which is preliminary data.</text>
</comment>
<feature type="compositionally biased region" description="Polar residues" evidence="2">
    <location>
        <begin position="1"/>
        <end position="11"/>
    </location>
</feature>
<feature type="compositionally biased region" description="Basic and acidic residues" evidence="2">
    <location>
        <begin position="1040"/>
        <end position="1055"/>
    </location>
</feature>
<reference evidence="3" key="1">
    <citation type="submission" date="2023-06" db="EMBL/GenBank/DDBJ databases">
        <authorList>
            <person name="Noh H."/>
        </authorList>
    </citation>
    <scope>NUCLEOTIDE SEQUENCE</scope>
    <source>
        <strain evidence="3">DUCC20226</strain>
    </source>
</reference>
<proteinExistence type="predicted"/>
<organism evidence="3 4">
    <name type="scientific">Phomopsis amygdali</name>
    <name type="common">Fusicoccum amygdali</name>
    <dbReference type="NCBI Taxonomy" id="1214568"/>
    <lineage>
        <taxon>Eukaryota</taxon>
        <taxon>Fungi</taxon>
        <taxon>Dikarya</taxon>
        <taxon>Ascomycota</taxon>
        <taxon>Pezizomycotina</taxon>
        <taxon>Sordariomycetes</taxon>
        <taxon>Sordariomycetidae</taxon>
        <taxon>Diaporthales</taxon>
        <taxon>Diaporthaceae</taxon>
        <taxon>Diaporthe</taxon>
    </lineage>
</organism>
<keyword evidence="1" id="KW-0175">Coiled coil</keyword>
<feature type="compositionally biased region" description="Polar residues" evidence="2">
    <location>
        <begin position="296"/>
        <end position="316"/>
    </location>
</feature>
<feature type="compositionally biased region" description="Polar residues" evidence="2">
    <location>
        <begin position="346"/>
        <end position="367"/>
    </location>
</feature>
<feature type="compositionally biased region" description="Polar residues" evidence="2">
    <location>
        <begin position="407"/>
        <end position="424"/>
    </location>
</feature>
<dbReference type="Proteomes" id="UP001265746">
    <property type="component" value="Unassembled WGS sequence"/>
</dbReference>
<name>A0AAD9S5N7_PHOAM</name>
<dbReference type="PANTHER" id="PTHR45615">
    <property type="entry name" value="MYOSIN HEAVY CHAIN, NON-MUSCLE"/>
    <property type="match status" value="1"/>
</dbReference>
<feature type="region of interest" description="Disordered" evidence="2">
    <location>
        <begin position="1161"/>
        <end position="1240"/>
    </location>
</feature>
<feature type="compositionally biased region" description="Basic and acidic residues" evidence="2">
    <location>
        <begin position="1214"/>
        <end position="1225"/>
    </location>
</feature>
<evidence type="ECO:0000313" key="3">
    <source>
        <dbReference type="EMBL" id="KAK2599356.1"/>
    </source>
</evidence>
<feature type="region of interest" description="Disordered" evidence="2">
    <location>
        <begin position="1"/>
        <end position="99"/>
    </location>
</feature>
<feature type="region of interest" description="Disordered" evidence="2">
    <location>
        <begin position="196"/>
        <end position="267"/>
    </location>
</feature>
<feature type="coiled-coil region" evidence="1">
    <location>
        <begin position="598"/>
        <end position="625"/>
    </location>
</feature>
<dbReference type="PANTHER" id="PTHR45615:SF80">
    <property type="entry name" value="GRIP DOMAIN-CONTAINING PROTEIN"/>
    <property type="match status" value="1"/>
</dbReference>